<keyword evidence="1" id="KW-1133">Transmembrane helix</keyword>
<evidence type="ECO:0000313" key="2">
    <source>
        <dbReference type="EMBL" id="CAH3146852.1"/>
    </source>
</evidence>
<dbReference type="InterPro" id="IPR029044">
    <property type="entry name" value="Nucleotide-diphossugar_trans"/>
</dbReference>
<organism evidence="2 3">
    <name type="scientific">Pocillopora meandrina</name>
    <dbReference type="NCBI Taxonomy" id="46732"/>
    <lineage>
        <taxon>Eukaryota</taxon>
        <taxon>Metazoa</taxon>
        <taxon>Cnidaria</taxon>
        <taxon>Anthozoa</taxon>
        <taxon>Hexacorallia</taxon>
        <taxon>Scleractinia</taxon>
        <taxon>Astrocoeniina</taxon>
        <taxon>Pocilloporidae</taxon>
        <taxon>Pocillopora</taxon>
    </lineage>
</organism>
<keyword evidence="1" id="KW-0812">Transmembrane</keyword>
<evidence type="ECO:0000256" key="1">
    <source>
        <dbReference type="SAM" id="Phobius"/>
    </source>
</evidence>
<gene>
    <name evidence="2" type="ORF">PMEA_00023112</name>
</gene>
<name>A0AAU9XG52_9CNID</name>
<dbReference type="AlphaFoldDB" id="A0AAU9XG52"/>
<dbReference type="EMBL" id="CALNXJ010000042">
    <property type="protein sequence ID" value="CAH3146852.1"/>
    <property type="molecule type" value="Genomic_DNA"/>
</dbReference>
<keyword evidence="1" id="KW-0472">Membrane</keyword>
<protein>
    <submittedName>
        <fullName evidence="2">Uncharacterized protein</fullName>
    </submittedName>
</protein>
<dbReference type="Proteomes" id="UP001159428">
    <property type="component" value="Unassembled WGS sequence"/>
</dbReference>
<comment type="caution">
    <text evidence="2">The sequence shown here is derived from an EMBL/GenBank/DDBJ whole genome shotgun (WGS) entry which is preliminary data.</text>
</comment>
<evidence type="ECO:0000313" key="3">
    <source>
        <dbReference type="Proteomes" id="UP001159428"/>
    </source>
</evidence>
<keyword evidence="3" id="KW-1185">Reference proteome</keyword>
<accession>A0AAU9XG52</accession>
<proteinExistence type="predicted"/>
<sequence length="360" mass="42432">MIFTTRGKISIFSISIFGLITFLMYASYQVKFGQEINQPTHSNSRMDEIVCRKVVPTQATATEKPTNNSSPKPFVYLTQTEQCLPSNFASSSEIGDSETCNCDVIVVSFRTKCQVQKSPHITYLFYPNTGWGTGRNVLYFAAITRSPKYHYYIFMDDDVILHFHSIAPPQMKRLPPFRVFEQWLLDYEPAVGIVNYQWHHRGIWTNDLRKKMCNKRDSPLVLPILWFDALFNAFHYKSIEHLFPYRTQYESKTWWSSQIYMFSAVELIFRGQALMFAPVTAGNPKHRPYPRSLEDENTRWRDYIDTIRQEAPLIYRNQTLFEDFRQNLEGYVDNSTTYCMNVTRHQHIKPYAHFDFQTEI</sequence>
<reference evidence="2 3" key="1">
    <citation type="submission" date="2022-05" db="EMBL/GenBank/DDBJ databases">
        <authorList>
            <consortium name="Genoscope - CEA"/>
            <person name="William W."/>
        </authorList>
    </citation>
    <scope>NUCLEOTIDE SEQUENCE [LARGE SCALE GENOMIC DNA]</scope>
</reference>
<dbReference type="SUPFAM" id="SSF53448">
    <property type="entry name" value="Nucleotide-diphospho-sugar transferases"/>
    <property type="match status" value="1"/>
</dbReference>
<feature type="transmembrane region" description="Helical" evidence="1">
    <location>
        <begin position="9"/>
        <end position="28"/>
    </location>
</feature>